<dbReference type="RefSeq" id="WP_211913099.1">
    <property type="nucleotide sequence ID" value="NZ_CP036498.1"/>
</dbReference>
<gene>
    <name evidence="1" type="ORF">RPMA_12440</name>
</gene>
<dbReference type="EMBL" id="CP036498">
    <property type="protein sequence ID" value="QUS39554.1"/>
    <property type="molecule type" value="Genomic_DNA"/>
</dbReference>
<dbReference type="Proteomes" id="UP000682843">
    <property type="component" value="Chromosome"/>
</dbReference>
<keyword evidence="2" id="KW-1185">Reference proteome</keyword>
<evidence type="ECO:0008006" key="3">
    <source>
        <dbReference type="Google" id="ProtNLM"/>
    </source>
</evidence>
<sequence>MSTNAAGALAALRARLEGDATVTMPMYWRGDDAPILPDDPAPFAYLVFNNEGSGAGPAGFGGGRGRNLYRNRALVEAFVFSPAGEGEAIVLAHAETIAASLRSFRNSAVSCFSADVIPVGPGSKVAPPGFVSEVSNYQCAVAEIELHFDQIG</sequence>
<protein>
    <recommendedName>
        <fullName evidence="3">DUF3168 domain-containing protein</fullName>
    </recommendedName>
</protein>
<reference evidence="1 2" key="1">
    <citation type="submission" date="2019-02" db="EMBL/GenBank/DDBJ databases">
        <title>Emended description of the genus Rhodopseudomonas and description of Rhodopseudomonas albus sp. nov., a non-phototrophic, heavy-metal-tolerant bacterium isolated from garden soil.</title>
        <authorList>
            <person name="Bao Z."/>
            <person name="Cao W.W."/>
            <person name="Sato Y."/>
            <person name="Nishizawa T."/>
            <person name="Zhao J."/>
            <person name="Guo Y."/>
            <person name="Ohta H."/>
        </authorList>
    </citation>
    <scope>NUCLEOTIDE SEQUENCE [LARGE SCALE GENOMIC DNA]</scope>
    <source>
        <strain evidence="1 2">SK50-23</strain>
    </source>
</reference>
<accession>A0ABX8A748</accession>
<organism evidence="1 2">
    <name type="scientific">Tardiphaga alba</name>
    <dbReference type="NCBI Taxonomy" id="340268"/>
    <lineage>
        <taxon>Bacteria</taxon>
        <taxon>Pseudomonadati</taxon>
        <taxon>Pseudomonadota</taxon>
        <taxon>Alphaproteobacteria</taxon>
        <taxon>Hyphomicrobiales</taxon>
        <taxon>Nitrobacteraceae</taxon>
        <taxon>Tardiphaga</taxon>
    </lineage>
</organism>
<evidence type="ECO:0000313" key="1">
    <source>
        <dbReference type="EMBL" id="QUS39554.1"/>
    </source>
</evidence>
<name>A0ABX8A748_9BRAD</name>
<dbReference type="Gene3D" id="3.30.2000.20">
    <property type="match status" value="1"/>
</dbReference>
<proteinExistence type="predicted"/>
<evidence type="ECO:0000313" key="2">
    <source>
        <dbReference type="Proteomes" id="UP000682843"/>
    </source>
</evidence>